<dbReference type="GO" id="GO:0005794">
    <property type="term" value="C:Golgi apparatus"/>
    <property type="evidence" value="ECO:0007669"/>
    <property type="project" value="UniProtKB-ARBA"/>
</dbReference>
<dbReference type="GO" id="GO:0009834">
    <property type="term" value="P:plant-type secondary cell wall biogenesis"/>
    <property type="evidence" value="ECO:0007669"/>
    <property type="project" value="TreeGrafter"/>
</dbReference>
<dbReference type="GO" id="GO:0016407">
    <property type="term" value="F:acetyltransferase activity"/>
    <property type="evidence" value="ECO:0007669"/>
    <property type="project" value="TreeGrafter"/>
</dbReference>
<protein>
    <recommendedName>
        <fullName evidence="6">Trichome birefringence-like C-terminal domain-containing protein</fullName>
    </recommendedName>
</protein>
<accession>A0A5C7H7N0</accession>
<keyword evidence="3" id="KW-0812">Transmembrane</keyword>
<evidence type="ECO:0000256" key="4">
    <source>
        <dbReference type="ARBA" id="ARBA00022989"/>
    </source>
</evidence>
<name>A0A5C7H7N0_9ROSI</name>
<evidence type="ECO:0000256" key="5">
    <source>
        <dbReference type="ARBA" id="ARBA00023136"/>
    </source>
</evidence>
<gene>
    <name evidence="7" type="ORF">EZV62_022139</name>
</gene>
<reference evidence="8" key="1">
    <citation type="journal article" date="2019" name="Gigascience">
        <title>De novo genome assembly of the endangered Acer yangbiense, a plant species with extremely small populations endemic to Yunnan Province, China.</title>
        <authorList>
            <person name="Yang J."/>
            <person name="Wariss H.M."/>
            <person name="Tao L."/>
            <person name="Zhang R."/>
            <person name="Yun Q."/>
            <person name="Hollingsworth P."/>
            <person name="Dao Z."/>
            <person name="Luo G."/>
            <person name="Guo H."/>
            <person name="Ma Y."/>
            <person name="Sun W."/>
        </authorList>
    </citation>
    <scope>NUCLEOTIDE SEQUENCE [LARGE SCALE GENOMIC DNA]</scope>
    <source>
        <strain evidence="8">cv. Malutang</strain>
    </source>
</reference>
<comment type="caution">
    <text evidence="7">The sequence shown here is derived from an EMBL/GenBank/DDBJ whole genome shotgun (WGS) entry which is preliminary data.</text>
</comment>
<evidence type="ECO:0000259" key="6">
    <source>
        <dbReference type="Pfam" id="PF13839"/>
    </source>
</evidence>
<dbReference type="Proteomes" id="UP000323000">
    <property type="component" value="Chromosome 10"/>
</dbReference>
<evidence type="ECO:0000256" key="2">
    <source>
        <dbReference type="ARBA" id="ARBA00007727"/>
    </source>
</evidence>
<dbReference type="GO" id="GO:0010411">
    <property type="term" value="P:xyloglucan metabolic process"/>
    <property type="evidence" value="ECO:0007669"/>
    <property type="project" value="TreeGrafter"/>
</dbReference>
<dbReference type="Pfam" id="PF13839">
    <property type="entry name" value="PC-Esterase"/>
    <property type="match status" value="1"/>
</dbReference>
<organism evidence="7 8">
    <name type="scientific">Acer yangbiense</name>
    <dbReference type="NCBI Taxonomy" id="1000413"/>
    <lineage>
        <taxon>Eukaryota</taxon>
        <taxon>Viridiplantae</taxon>
        <taxon>Streptophyta</taxon>
        <taxon>Embryophyta</taxon>
        <taxon>Tracheophyta</taxon>
        <taxon>Spermatophyta</taxon>
        <taxon>Magnoliopsida</taxon>
        <taxon>eudicotyledons</taxon>
        <taxon>Gunneridae</taxon>
        <taxon>Pentapetalae</taxon>
        <taxon>rosids</taxon>
        <taxon>malvids</taxon>
        <taxon>Sapindales</taxon>
        <taxon>Sapindaceae</taxon>
        <taxon>Hippocastanoideae</taxon>
        <taxon>Acereae</taxon>
        <taxon>Acer</taxon>
    </lineage>
</organism>
<evidence type="ECO:0000256" key="1">
    <source>
        <dbReference type="ARBA" id="ARBA00004370"/>
    </source>
</evidence>
<dbReference type="InterPro" id="IPR026057">
    <property type="entry name" value="TBL_C"/>
</dbReference>
<keyword evidence="5" id="KW-0472">Membrane</keyword>
<evidence type="ECO:0000313" key="8">
    <source>
        <dbReference type="Proteomes" id="UP000323000"/>
    </source>
</evidence>
<dbReference type="AlphaFoldDB" id="A0A5C7H7N0"/>
<keyword evidence="4" id="KW-1133">Transmembrane helix</keyword>
<dbReference type="GO" id="GO:0016020">
    <property type="term" value="C:membrane"/>
    <property type="evidence" value="ECO:0007669"/>
    <property type="project" value="UniProtKB-SubCell"/>
</dbReference>
<dbReference type="OrthoDB" id="630188at2759"/>
<dbReference type="GO" id="GO:0045492">
    <property type="term" value="P:xylan biosynthetic process"/>
    <property type="evidence" value="ECO:0007669"/>
    <property type="project" value="TreeGrafter"/>
</dbReference>
<evidence type="ECO:0000256" key="3">
    <source>
        <dbReference type="ARBA" id="ARBA00022692"/>
    </source>
</evidence>
<comment type="subcellular location">
    <subcellularLocation>
        <location evidence="1">Membrane</location>
    </subcellularLocation>
</comment>
<dbReference type="PANTHER" id="PTHR13533">
    <property type="entry name" value="N-ACETYLNEURAMINATE 9-O-ACETYLTRANSFERASE"/>
    <property type="match status" value="1"/>
</dbReference>
<keyword evidence="8" id="KW-1185">Reference proteome</keyword>
<feature type="domain" description="Trichome birefringence-like C-terminal" evidence="6">
    <location>
        <begin position="41"/>
        <end position="319"/>
    </location>
</feature>
<evidence type="ECO:0000313" key="7">
    <source>
        <dbReference type="EMBL" id="TXG52970.1"/>
    </source>
</evidence>
<dbReference type="PANTHER" id="PTHR13533:SF16">
    <property type="entry name" value="PROTEIN TRICHOME BIREFRINGENCE-LIKE 14-RELATED"/>
    <property type="match status" value="1"/>
</dbReference>
<sequence length="321" mass="36650">MKWSYDRSYTQTSVGTEKNTNSIEIIVKMLRMEDGFYRIAAMLQYMKKDKTIAFIGVSLGRQQFQSLMCMATGEEVSPEVEDIGREYDLVKHRGSIRPDGWVYRFPKTNTTILYYWSSTLADLVPINITDPTTDAAMHLDRPPAFMRKNLHRFDVLVLNTGHHWNRGKLRANRWVMYVNGKPIEDEGLADLANAKNFTVYSVTRWLDSQLSSHPRLKVFFRTISPRHFLNGDWNSGGSCDNTTPLTGGSEVVQDKSSDEVIEGAVRRTRVKLLDITALSELRDEGHISRYSVKATQGVNDCLHWCLHGIPDTWNELLAAQV</sequence>
<dbReference type="EMBL" id="VAHF01000010">
    <property type="protein sequence ID" value="TXG52970.1"/>
    <property type="molecule type" value="Genomic_DNA"/>
</dbReference>
<comment type="similarity">
    <text evidence="2">Belongs to the PC-esterase family. TBL subfamily.</text>
</comment>
<proteinExistence type="inferred from homology"/>